<keyword evidence="7" id="KW-1185">Reference proteome</keyword>
<evidence type="ECO:0000256" key="3">
    <source>
        <dbReference type="ARBA" id="ARBA00023163"/>
    </source>
</evidence>
<reference evidence="6 7" key="1">
    <citation type="submission" date="2019-07" db="EMBL/GenBank/DDBJ databases">
        <title>Whole genome shotgun sequence of Oceanobacillus sojae NBRC 105379.</title>
        <authorList>
            <person name="Hosoyama A."/>
            <person name="Uohara A."/>
            <person name="Ohji S."/>
            <person name="Ichikawa N."/>
        </authorList>
    </citation>
    <scope>NUCLEOTIDE SEQUENCE [LARGE SCALE GENOMIC DNA]</scope>
    <source>
        <strain evidence="6 7">NBRC 105379</strain>
    </source>
</reference>
<comment type="caution">
    <text evidence="6">The sequence shown here is derived from an EMBL/GenBank/DDBJ whole genome shotgun (WGS) entry which is preliminary data.</text>
</comment>
<keyword evidence="2" id="KW-0238">DNA-binding</keyword>
<dbReference type="InterPro" id="IPR036388">
    <property type="entry name" value="WH-like_DNA-bd_sf"/>
</dbReference>
<gene>
    <name evidence="6" type="primary">kipR</name>
    <name evidence="6" type="ORF">OSO01_22760</name>
</gene>
<dbReference type="EMBL" id="BJYM01000008">
    <property type="protein sequence ID" value="GEN87537.1"/>
    <property type="molecule type" value="Genomic_DNA"/>
</dbReference>
<dbReference type="InterPro" id="IPR014757">
    <property type="entry name" value="Tscrpt_reg_IclR_C"/>
</dbReference>
<name>A0A511ZJC9_9BACI</name>
<sequence>MTSKTLNKALSVLNAFTIEKPTWGLRELARHLGISHTIIYRLLVTFEQNGYLIYDEETKKYQLGIKFIELSQVVEENLNISNVLEPIMKKISEETGESVVLTILDNEEGVYTKIIESNQNVRFSETVGRRSPLYIGASHKIILAYLPVSVQKKIFNQWKTTKKKQNGAIEKFINNIDKIKLQGWLFTANETFDEVSAVAIPLFDMKKNVIGSLSVAGPSYRLTKIKSEEIVEIPKKYQQEINLILDKIYLPSKRNE</sequence>
<dbReference type="InterPro" id="IPR050707">
    <property type="entry name" value="HTH_MetabolicPath_Reg"/>
</dbReference>
<dbReference type="InterPro" id="IPR005471">
    <property type="entry name" value="Tscrpt_reg_IclR_N"/>
</dbReference>
<feature type="domain" description="IclR-ED" evidence="5">
    <location>
        <begin position="66"/>
        <end position="247"/>
    </location>
</feature>
<evidence type="ECO:0000313" key="6">
    <source>
        <dbReference type="EMBL" id="GEN87537.1"/>
    </source>
</evidence>
<evidence type="ECO:0000259" key="4">
    <source>
        <dbReference type="PROSITE" id="PS51077"/>
    </source>
</evidence>
<feature type="domain" description="HTH iclR-type" evidence="4">
    <location>
        <begin position="3"/>
        <end position="65"/>
    </location>
</feature>
<dbReference type="GO" id="GO:0045892">
    <property type="term" value="P:negative regulation of DNA-templated transcription"/>
    <property type="evidence" value="ECO:0007669"/>
    <property type="project" value="TreeGrafter"/>
</dbReference>
<keyword evidence="1" id="KW-0805">Transcription regulation</keyword>
<dbReference type="GO" id="GO:0003677">
    <property type="term" value="F:DNA binding"/>
    <property type="evidence" value="ECO:0007669"/>
    <property type="project" value="UniProtKB-KW"/>
</dbReference>
<evidence type="ECO:0000313" key="7">
    <source>
        <dbReference type="Proteomes" id="UP000321558"/>
    </source>
</evidence>
<dbReference type="PANTHER" id="PTHR30136:SF24">
    <property type="entry name" value="HTH-TYPE TRANSCRIPTIONAL REPRESSOR ALLR"/>
    <property type="match status" value="1"/>
</dbReference>
<dbReference type="OrthoDB" id="9791752at2"/>
<evidence type="ECO:0000259" key="5">
    <source>
        <dbReference type="PROSITE" id="PS51078"/>
    </source>
</evidence>
<dbReference type="PROSITE" id="PS51078">
    <property type="entry name" value="ICLR_ED"/>
    <property type="match status" value="1"/>
</dbReference>
<dbReference type="PANTHER" id="PTHR30136">
    <property type="entry name" value="HELIX-TURN-HELIX TRANSCRIPTIONAL REGULATOR, ICLR FAMILY"/>
    <property type="match status" value="1"/>
</dbReference>
<evidence type="ECO:0000256" key="1">
    <source>
        <dbReference type="ARBA" id="ARBA00023015"/>
    </source>
</evidence>
<accession>A0A511ZJC9</accession>
<dbReference type="Pfam" id="PF01614">
    <property type="entry name" value="IclR_C"/>
    <property type="match status" value="1"/>
</dbReference>
<dbReference type="Gene3D" id="1.10.10.10">
    <property type="entry name" value="Winged helix-like DNA-binding domain superfamily/Winged helix DNA-binding domain"/>
    <property type="match status" value="1"/>
</dbReference>
<organism evidence="6 7">
    <name type="scientific">Oceanobacillus sojae</name>
    <dbReference type="NCBI Taxonomy" id="582851"/>
    <lineage>
        <taxon>Bacteria</taxon>
        <taxon>Bacillati</taxon>
        <taxon>Bacillota</taxon>
        <taxon>Bacilli</taxon>
        <taxon>Bacillales</taxon>
        <taxon>Bacillaceae</taxon>
        <taxon>Oceanobacillus</taxon>
    </lineage>
</organism>
<dbReference type="SUPFAM" id="SSF46785">
    <property type="entry name" value="Winged helix' DNA-binding domain"/>
    <property type="match status" value="1"/>
</dbReference>
<keyword evidence="3" id="KW-0804">Transcription</keyword>
<dbReference type="GO" id="GO:0003700">
    <property type="term" value="F:DNA-binding transcription factor activity"/>
    <property type="evidence" value="ECO:0007669"/>
    <property type="project" value="TreeGrafter"/>
</dbReference>
<dbReference type="AlphaFoldDB" id="A0A511ZJC9"/>
<dbReference type="InterPro" id="IPR029016">
    <property type="entry name" value="GAF-like_dom_sf"/>
</dbReference>
<dbReference type="Proteomes" id="UP000321558">
    <property type="component" value="Unassembled WGS sequence"/>
</dbReference>
<dbReference type="Pfam" id="PF09339">
    <property type="entry name" value="HTH_IclR"/>
    <property type="match status" value="1"/>
</dbReference>
<dbReference type="SUPFAM" id="SSF55781">
    <property type="entry name" value="GAF domain-like"/>
    <property type="match status" value="1"/>
</dbReference>
<dbReference type="SMART" id="SM00346">
    <property type="entry name" value="HTH_ICLR"/>
    <property type="match status" value="1"/>
</dbReference>
<dbReference type="RefSeq" id="WP_147210496.1">
    <property type="nucleotide sequence ID" value="NZ_BJYM01000008.1"/>
</dbReference>
<dbReference type="Gene3D" id="3.30.450.40">
    <property type="match status" value="1"/>
</dbReference>
<protein>
    <submittedName>
        <fullName evidence="6">HTH-type transcriptional regulator KipR</fullName>
    </submittedName>
</protein>
<dbReference type="PROSITE" id="PS51077">
    <property type="entry name" value="HTH_ICLR"/>
    <property type="match status" value="1"/>
</dbReference>
<dbReference type="InterPro" id="IPR036390">
    <property type="entry name" value="WH_DNA-bd_sf"/>
</dbReference>
<proteinExistence type="predicted"/>
<evidence type="ECO:0000256" key="2">
    <source>
        <dbReference type="ARBA" id="ARBA00023125"/>
    </source>
</evidence>